<organism evidence="7 8">
    <name type="scientific">Haloactinospora alba</name>
    <dbReference type="NCBI Taxonomy" id="405555"/>
    <lineage>
        <taxon>Bacteria</taxon>
        <taxon>Bacillati</taxon>
        <taxon>Actinomycetota</taxon>
        <taxon>Actinomycetes</taxon>
        <taxon>Streptosporangiales</taxon>
        <taxon>Nocardiopsidaceae</taxon>
        <taxon>Haloactinospora</taxon>
    </lineage>
</organism>
<evidence type="ECO:0000313" key="8">
    <source>
        <dbReference type="Proteomes" id="UP000317422"/>
    </source>
</evidence>
<keyword evidence="5 6" id="KW-0472">Membrane</keyword>
<dbReference type="InterPro" id="IPR001123">
    <property type="entry name" value="LeuE-type"/>
</dbReference>
<dbReference type="PIRSF" id="PIRSF006324">
    <property type="entry name" value="LeuE"/>
    <property type="match status" value="1"/>
</dbReference>
<name>A0A543NJ35_9ACTN</name>
<feature type="transmembrane region" description="Helical" evidence="6">
    <location>
        <begin position="192"/>
        <end position="210"/>
    </location>
</feature>
<keyword evidence="3 6" id="KW-0812">Transmembrane</keyword>
<feature type="transmembrane region" description="Helical" evidence="6">
    <location>
        <begin position="74"/>
        <end position="96"/>
    </location>
</feature>
<reference evidence="7 8" key="1">
    <citation type="submission" date="2019-06" db="EMBL/GenBank/DDBJ databases">
        <title>Sequencing the genomes of 1000 actinobacteria strains.</title>
        <authorList>
            <person name="Klenk H.-P."/>
        </authorList>
    </citation>
    <scope>NUCLEOTIDE SEQUENCE [LARGE SCALE GENOMIC DNA]</scope>
    <source>
        <strain evidence="7 8">DSM 45015</strain>
    </source>
</reference>
<feature type="transmembrane region" description="Helical" evidence="6">
    <location>
        <begin position="6"/>
        <end position="27"/>
    </location>
</feature>
<dbReference type="PANTHER" id="PTHR30086">
    <property type="entry name" value="ARGININE EXPORTER PROTEIN ARGO"/>
    <property type="match status" value="1"/>
</dbReference>
<feature type="transmembrane region" description="Helical" evidence="6">
    <location>
        <begin position="39"/>
        <end position="68"/>
    </location>
</feature>
<evidence type="ECO:0000256" key="5">
    <source>
        <dbReference type="ARBA" id="ARBA00023136"/>
    </source>
</evidence>
<evidence type="ECO:0000256" key="2">
    <source>
        <dbReference type="ARBA" id="ARBA00022475"/>
    </source>
</evidence>
<dbReference type="PANTHER" id="PTHR30086:SF20">
    <property type="entry name" value="ARGININE EXPORTER PROTEIN ARGO-RELATED"/>
    <property type="match status" value="1"/>
</dbReference>
<evidence type="ECO:0000256" key="1">
    <source>
        <dbReference type="ARBA" id="ARBA00004651"/>
    </source>
</evidence>
<dbReference type="GO" id="GO:0015171">
    <property type="term" value="F:amino acid transmembrane transporter activity"/>
    <property type="evidence" value="ECO:0007669"/>
    <property type="project" value="TreeGrafter"/>
</dbReference>
<dbReference type="GO" id="GO:0005886">
    <property type="term" value="C:plasma membrane"/>
    <property type="evidence" value="ECO:0007669"/>
    <property type="project" value="UniProtKB-SubCell"/>
</dbReference>
<feature type="transmembrane region" description="Helical" evidence="6">
    <location>
        <begin position="156"/>
        <end position="180"/>
    </location>
</feature>
<sequence length="211" mass="21931">MPVPEHLYLFVTTLALVLVIPGPDFVLVTRNTLARGKAAGLATAAGTTTALAGYATLAVAGLTVLIASSGTALLVLRVAGACYLSYLGVSALVGVWRAHRAPAPAAERTEPDQRGGAPFWQGVMNNALNPKALAFFVTLLPQFVTPGPEATAQTALLGGIVVAMAATWWLVYVLAIARLADLMRRRRVRQGIELTSGITLTAFGIALALAA</sequence>
<protein>
    <submittedName>
        <fullName evidence="7">Threonine/homoserine/homoserine lactone efflux protein</fullName>
    </submittedName>
</protein>
<comment type="subcellular location">
    <subcellularLocation>
        <location evidence="1">Cell membrane</location>
        <topology evidence="1">Multi-pass membrane protein</topology>
    </subcellularLocation>
</comment>
<gene>
    <name evidence="7" type="ORF">FHX37_1776</name>
</gene>
<proteinExistence type="predicted"/>
<accession>A0A543NJ35</accession>
<dbReference type="Pfam" id="PF01810">
    <property type="entry name" value="LysE"/>
    <property type="match status" value="1"/>
</dbReference>
<dbReference type="RefSeq" id="WP_141923443.1">
    <property type="nucleotide sequence ID" value="NZ_VFQC01000001.1"/>
</dbReference>
<keyword evidence="8" id="KW-1185">Reference proteome</keyword>
<comment type="caution">
    <text evidence="7">The sequence shown here is derived from an EMBL/GenBank/DDBJ whole genome shotgun (WGS) entry which is preliminary data.</text>
</comment>
<dbReference type="EMBL" id="VFQC01000001">
    <property type="protein sequence ID" value="TQN31855.1"/>
    <property type="molecule type" value="Genomic_DNA"/>
</dbReference>
<evidence type="ECO:0000313" key="7">
    <source>
        <dbReference type="EMBL" id="TQN31855.1"/>
    </source>
</evidence>
<keyword evidence="4 6" id="KW-1133">Transmembrane helix</keyword>
<dbReference type="AlphaFoldDB" id="A0A543NJ35"/>
<dbReference type="OrthoDB" id="5185770at2"/>
<evidence type="ECO:0000256" key="3">
    <source>
        <dbReference type="ARBA" id="ARBA00022692"/>
    </source>
</evidence>
<evidence type="ECO:0000256" key="4">
    <source>
        <dbReference type="ARBA" id="ARBA00022989"/>
    </source>
</evidence>
<evidence type="ECO:0000256" key="6">
    <source>
        <dbReference type="SAM" id="Phobius"/>
    </source>
</evidence>
<dbReference type="Proteomes" id="UP000317422">
    <property type="component" value="Unassembled WGS sequence"/>
</dbReference>
<keyword evidence="2" id="KW-1003">Cell membrane</keyword>